<dbReference type="InterPro" id="IPR024361">
    <property type="entry name" value="BACON"/>
</dbReference>
<dbReference type="InterPro" id="IPR013783">
    <property type="entry name" value="Ig-like_fold"/>
</dbReference>
<keyword evidence="7" id="KW-0460">Magnesium</keyword>
<dbReference type="InterPro" id="IPR040255">
    <property type="entry name" value="Non-specific_endonuclease"/>
</dbReference>
<keyword evidence="5 10" id="KW-0255">Endonuclease</keyword>
<feature type="binding site" evidence="9">
    <location>
        <position position="268"/>
    </location>
    <ligand>
        <name>Mg(2+)</name>
        <dbReference type="ChEBI" id="CHEBI:18420"/>
        <note>catalytic</note>
    </ligand>
</feature>
<dbReference type="SUPFAM" id="SSF54060">
    <property type="entry name" value="His-Me finger endonucleases"/>
    <property type="match status" value="1"/>
</dbReference>
<dbReference type="InterPro" id="IPR044925">
    <property type="entry name" value="His-Me_finger_sf"/>
</dbReference>
<evidence type="ECO:0000256" key="8">
    <source>
        <dbReference type="PIRSR" id="PIRSR640255-1"/>
    </source>
</evidence>
<reference evidence="14 15" key="1">
    <citation type="submission" date="2020-08" db="EMBL/GenBank/DDBJ databases">
        <title>Genomic Encyclopedia of Type Strains, Phase IV (KMG-IV): sequencing the most valuable type-strain genomes for metagenomic binning, comparative biology and taxonomic classification.</title>
        <authorList>
            <person name="Goeker M."/>
        </authorList>
    </citation>
    <scope>NUCLEOTIDE SEQUENCE [LARGE SCALE GENOMIC DNA]</scope>
    <source>
        <strain evidence="14 15">DSM 104969</strain>
    </source>
</reference>
<dbReference type="EMBL" id="JACIEP010000001">
    <property type="protein sequence ID" value="MBB4034224.1"/>
    <property type="molecule type" value="Genomic_DNA"/>
</dbReference>
<keyword evidence="15" id="KW-1185">Reference proteome</keyword>
<evidence type="ECO:0000256" key="9">
    <source>
        <dbReference type="PIRSR" id="PIRSR640255-2"/>
    </source>
</evidence>
<feature type="active site" description="Proton acceptor" evidence="8">
    <location>
        <position position="237"/>
    </location>
</feature>
<organism evidence="14 15">
    <name type="scientific">Dysgonomonas hofstadii</name>
    <dbReference type="NCBI Taxonomy" id="637886"/>
    <lineage>
        <taxon>Bacteria</taxon>
        <taxon>Pseudomonadati</taxon>
        <taxon>Bacteroidota</taxon>
        <taxon>Bacteroidia</taxon>
        <taxon>Bacteroidales</taxon>
        <taxon>Dysgonomonadaceae</taxon>
        <taxon>Dysgonomonas</taxon>
    </lineage>
</organism>
<proteinExistence type="inferred from homology"/>
<dbReference type="InterPro" id="IPR001604">
    <property type="entry name" value="Endo_G_ENPP1-like_dom"/>
</dbReference>
<feature type="region of interest" description="Disordered" evidence="11">
    <location>
        <begin position="121"/>
        <end position="142"/>
    </location>
</feature>
<dbReference type="Proteomes" id="UP000555103">
    <property type="component" value="Unassembled WGS sequence"/>
</dbReference>
<dbReference type="Pfam" id="PF01223">
    <property type="entry name" value="Endonuclease_NS"/>
    <property type="match status" value="1"/>
</dbReference>
<evidence type="ECO:0000256" key="1">
    <source>
        <dbReference type="ARBA" id="ARBA00001946"/>
    </source>
</evidence>
<evidence type="ECO:0000256" key="5">
    <source>
        <dbReference type="ARBA" id="ARBA00022759"/>
    </source>
</evidence>
<evidence type="ECO:0000313" key="14">
    <source>
        <dbReference type="EMBL" id="MBB4034224.1"/>
    </source>
</evidence>
<evidence type="ECO:0000256" key="7">
    <source>
        <dbReference type="ARBA" id="ARBA00022842"/>
    </source>
</evidence>
<sequence>MLDIRKNFKYIVYLICFGIFTFTSCSDDDSDTSSIGIVLDKTIVDASAGEQFIEIKASADWTLSIDFPPGTGQWCMINNSKTQGTGNTFVVLKTYANLDPEERTATIILESGSERIYQDITQKGKSSTDPDPDPEPTPQGNWLELPEIISQDGQKAITHYTSMTEGSVNKTVRNYSMLFDTKEKIAYWVAYPLHSSYIGSADRTDDWAFDPVLAQAEQGNFIKGFVSLGYSDFDRGHQIPSADRTHTRAANQQTFYYTNITPQNSTLNQGVWANLETQCRSWMSKYDTLYVVTGALLKTVGNNETVTYLKDHSNNQIAKPNYYYKVLLGKKGSTYKSVGFWFENKSYVSNKDFINYAKNVREIETLSGFNFFSNLPQSTQDEVETAYKAQDWGL</sequence>
<feature type="domain" description="ENPP1-3/EXOG-like endonuclease/phosphodiesterase" evidence="12">
    <location>
        <begin position="172"/>
        <end position="378"/>
    </location>
</feature>
<dbReference type="InterPro" id="IPR020821">
    <property type="entry name" value="ENPP1-3/EXOG-like_nuc-like"/>
</dbReference>
<comment type="similarity">
    <text evidence="2 10">Belongs to the DNA/RNA non-specific endonuclease family.</text>
</comment>
<comment type="caution">
    <text evidence="14">The sequence shown here is derived from an EMBL/GenBank/DDBJ whole genome shotgun (WGS) entry which is preliminary data.</text>
</comment>
<name>A0A840CLC6_9BACT</name>
<gene>
    <name evidence="14" type="ORF">GGR21_000109</name>
</gene>
<dbReference type="SMART" id="SM00477">
    <property type="entry name" value="NUC"/>
    <property type="match status" value="1"/>
</dbReference>
<evidence type="ECO:0000256" key="3">
    <source>
        <dbReference type="ARBA" id="ARBA00022722"/>
    </source>
</evidence>
<feature type="domain" description="DNA/RNA non-specific endonuclease/pyrophosphatase/phosphodiesterase" evidence="13">
    <location>
        <begin position="171"/>
        <end position="378"/>
    </location>
</feature>
<dbReference type="InterPro" id="IPR044929">
    <property type="entry name" value="DNA/RNA_non-sp_Endonuclease_sf"/>
</dbReference>
<evidence type="ECO:0000256" key="10">
    <source>
        <dbReference type="RuleBase" id="RU366055"/>
    </source>
</evidence>
<keyword evidence="4 9" id="KW-0479">Metal-binding</keyword>
<keyword evidence="6 10" id="KW-0378">Hydrolase</keyword>
<dbReference type="PROSITE" id="PS51257">
    <property type="entry name" value="PROKAR_LIPOPROTEIN"/>
    <property type="match status" value="1"/>
</dbReference>
<evidence type="ECO:0000256" key="4">
    <source>
        <dbReference type="ARBA" id="ARBA00022723"/>
    </source>
</evidence>
<protein>
    <recommendedName>
        <fullName evidence="10">Endonuclease</fullName>
        <ecNumber evidence="10">3.1.30.-</ecNumber>
    </recommendedName>
</protein>
<dbReference type="PROSITE" id="PS01070">
    <property type="entry name" value="NUCLEASE_NON_SPEC"/>
    <property type="match status" value="1"/>
</dbReference>
<dbReference type="GO" id="GO:0004519">
    <property type="term" value="F:endonuclease activity"/>
    <property type="evidence" value="ECO:0007669"/>
    <property type="project" value="UniProtKB-UniRule"/>
</dbReference>
<dbReference type="GO" id="GO:0016787">
    <property type="term" value="F:hydrolase activity"/>
    <property type="evidence" value="ECO:0007669"/>
    <property type="project" value="UniProtKB-KW"/>
</dbReference>
<dbReference type="GO" id="GO:0046872">
    <property type="term" value="F:metal ion binding"/>
    <property type="evidence" value="ECO:0007669"/>
    <property type="project" value="UniProtKB-KW"/>
</dbReference>
<evidence type="ECO:0000256" key="11">
    <source>
        <dbReference type="SAM" id="MobiDB-lite"/>
    </source>
</evidence>
<dbReference type="Gene3D" id="3.40.570.10">
    <property type="entry name" value="Extracellular Endonuclease, subunit A"/>
    <property type="match status" value="1"/>
</dbReference>
<keyword evidence="3 10" id="KW-0540">Nuclease</keyword>
<dbReference type="GO" id="GO:0003676">
    <property type="term" value="F:nucleic acid binding"/>
    <property type="evidence" value="ECO:0007669"/>
    <property type="project" value="InterPro"/>
</dbReference>
<evidence type="ECO:0000313" key="15">
    <source>
        <dbReference type="Proteomes" id="UP000555103"/>
    </source>
</evidence>
<comment type="cofactor">
    <cofactor evidence="1 10">
        <name>Mg(2+)</name>
        <dbReference type="ChEBI" id="CHEBI:18420"/>
    </cofactor>
</comment>
<dbReference type="PANTHER" id="PTHR13966:SF5">
    <property type="entry name" value="ENDONUCLEASE G, MITOCHONDRIAL"/>
    <property type="match status" value="1"/>
</dbReference>
<dbReference type="AlphaFoldDB" id="A0A840CLC6"/>
<dbReference type="RefSeq" id="WP_183305187.1">
    <property type="nucleotide sequence ID" value="NZ_JACIEP010000001.1"/>
</dbReference>
<dbReference type="Gene3D" id="2.60.40.10">
    <property type="entry name" value="Immunoglobulins"/>
    <property type="match status" value="1"/>
</dbReference>
<dbReference type="PANTHER" id="PTHR13966">
    <property type="entry name" value="ENDONUCLEASE RELATED"/>
    <property type="match status" value="1"/>
</dbReference>
<evidence type="ECO:0000259" key="13">
    <source>
        <dbReference type="SMART" id="SM00892"/>
    </source>
</evidence>
<evidence type="ECO:0000256" key="6">
    <source>
        <dbReference type="ARBA" id="ARBA00022801"/>
    </source>
</evidence>
<dbReference type="CDD" id="cd14948">
    <property type="entry name" value="BACON"/>
    <property type="match status" value="1"/>
</dbReference>
<evidence type="ECO:0000259" key="12">
    <source>
        <dbReference type="SMART" id="SM00477"/>
    </source>
</evidence>
<dbReference type="SMART" id="SM00892">
    <property type="entry name" value="Endonuclease_NS"/>
    <property type="match status" value="1"/>
</dbReference>
<accession>A0A840CLC6</accession>
<evidence type="ECO:0000256" key="2">
    <source>
        <dbReference type="ARBA" id="ARBA00010052"/>
    </source>
</evidence>
<dbReference type="EC" id="3.1.30.-" evidence="10"/>
<dbReference type="InterPro" id="IPR018524">
    <property type="entry name" value="DNA/RNA_endonuclease_AS"/>
</dbReference>